<dbReference type="PANTHER" id="PTHR32208">
    <property type="entry name" value="SECRETED PROTEIN-RELATED"/>
    <property type="match status" value="1"/>
</dbReference>
<proteinExistence type="predicted"/>
<dbReference type="OrthoDB" id="2019572at2759"/>
<dbReference type="Proteomes" id="UP000246740">
    <property type="component" value="Unassembled WGS sequence"/>
</dbReference>
<evidence type="ECO:0000256" key="1">
    <source>
        <dbReference type="ARBA" id="ARBA00022729"/>
    </source>
</evidence>
<feature type="region of interest" description="Disordered" evidence="2">
    <location>
        <begin position="596"/>
        <end position="626"/>
    </location>
</feature>
<dbReference type="Pfam" id="PF07250">
    <property type="entry name" value="Glyoxal_oxid_N"/>
    <property type="match status" value="1"/>
</dbReference>
<dbReference type="Pfam" id="PF09118">
    <property type="entry name" value="GO-like_E_set"/>
    <property type="match status" value="1"/>
</dbReference>
<dbReference type="EMBL" id="KZ819191">
    <property type="protein sequence ID" value="PWZ00931.1"/>
    <property type="molecule type" value="Genomic_DNA"/>
</dbReference>
<organism evidence="6 7">
    <name type="scientific">Testicularia cyperi</name>
    <dbReference type="NCBI Taxonomy" id="1882483"/>
    <lineage>
        <taxon>Eukaryota</taxon>
        <taxon>Fungi</taxon>
        <taxon>Dikarya</taxon>
        <taxon>Basidiomycota</taxon>
        <taxon>Ustilaginomycotina</taxon>
        <taxon>Ustilaginomycetes</taxon>
        <taxon>Ustilaginales</taxon>
        <taxon>Anthracoideaceae</taxon>
        <taxon>Testicularia</taxon>
    </lineage>
</organism>
<dbReference type="SUPFAM" id="SSF81296">
    <property type="entry name" value="E set domains"/>
    <property type="match status" value="1"/>
</dbReference>
<evidence type="ECO:0000313" key="7">
    <source>
        <dbReference type="Proteomes" id="UP000246740"/>
    </source>
</evidence>
<name>A0A317XUE8_9BASI</name>
<sequence length="626" mass="67300">MPFSTSLIKGFVLAAVLLGSAAEAQKAGTMSVVGNSGVSAQMMFLGTEQKVYILDKTENNPVKVNGHPAWATEYDINSNSYRTMDVRSNTFCAGGMSLGDGRWLVTGGNKATTTGGATAKQGQGYGSYNGGKALRFLSPCDNQSCNWDDRSSNQLNTERWYPTVEPLADGHNIILGGMFNGGFVPSKYSNNPTYEFYPPKGDGGSRNMPILSRTVPLSLYPIAYLMSSGEVFVQANREAILWNYKSQSERRLPNIPGAPRVYPASGGSALLPLTPANNYRETILFCGGMSLGKASNWGNEGGPGVSVSQRPASTSCEQISPLAGANWEAVDDLPQGRSMGQFIQLPDGRLWFGNGVTTGVAGYSTDPSNVGDPVGQSFGDNPSYQPLVYDPTAAKGRRWKRVARASVGRLYHSSATLLPDSSILVAGSNPNADVSKNVKWSTEYRVERWYPEWYDQKRPSNSGLPRRFSYGGDSFTLSLGSATDASKAKVVLIRTGFSTHGMNMGQRMIELRSVQQGSNLVVAQLPTNANLFAPGPALAFVVVDGVASQGKMVMVGNGQIGKQPINAETKLPNASTRRDVADTDAAAAAEQIDERSLNAHDDVDDEMIEKRSATHPRNNKHTVDRL</sequence>
<feature type="domain" description="Galactose oxidase-like Early set" evidence="5">
    <location>
        <begin position="458"/>
        <end position="555"/>
    </location>
</feature>
<keyword evidence="7" id="KW-1185">Reference proteome</keyword>
<dbReference type="InterPro" id="IPR009880">
    <property type="entry name" value="Glyoxal_oxidase_N"/>
</dbReference>
<dbReference type="STRING" id="1882483.A0A317XUE8"/>
<dbReference type="InterPro" id="IPR037293">
    <property type="entry name" value="Gal_Oxidase_central_sf"/>
</dbReference>
<dbReference type="SUPFAM" id="SSF50965">
    <property type="entry name" value="Galactose oxidase, central domain"/>
    <property type="match status" value="1"/>
</dbReference>
<evidence type="ECO:0000259" key="5">
    <source>
        <dbReference type="Pfam" id="PF09118"/>
    </source>
</evidence>
<keyword evidence="1 3" id="KW-0732">Signal</keyword>
<feature type="chain" id="PRO_5016262907" evidence="3">
    <location>
        <begin position="23"/>
        <end position="626"/>
    </location>
</feature>
<dbReference type="InterPro" id="IPR013783">
    <property type="entry name" value="Ig-like_fold"/>
</dbReference>
<dbReference type="Gene3D" id="2.130.10.80">
    <property type="entry name" value="Galactose oxidase/kelch, beta-propeller"/>
    <property type="match status" value="1"/>
</dbReference>
<evidence type="ECO:0000313" key="6">
    <source>
        <dbReference type="EMBL" id="PWZ00931.1"/>
    </source>
</evidence>
<accession>A0A317XUE8</accession>
<dbReference type="InterPro" id="IPR011043">
    <property type="entry name" value="Gal_Oxase/kelch_b-propeller"/>
</dbReference>
<evidence type="ECO:0000256" key="3">
    <source>
        <dbReference type="SAM" id="SignalP"/>
    </source>
</evidence>
<dbReference type="CDD" id="cd02851">
    <property type="entry name" value="E_set_GO_C"/>
    <property type="match status" value="1"/>
</dbReference>
<feature type="domain" description="Glyoxal oxidase N-terminal" evidence="4">
    <location>
        <begin position="69"/>
        <end position="452"/>
    </location>
</feature>
<dbReference type="InterPro" id="IPR015202">
    <property type="entry name" value="GO-like_E_set"/>
</dbReference>
<dbReference type="AlphaFoldDB" id="A0A317XUE8"/>
<gene>
    <name evidence="6" type="ORF">BCV70DRAFT_84921</name>
</gene>
<dbReference type="Gene3D" id="2.60.40.10">
    <property type="entry name" value="Immunoglobulins"/>
    <property type="match status" value="1"/>
</dbReference>
<protein>
    <submittedName>
        <fullName evidence="6">Glyoxaloxidase 2</fullName>
    </submittedName>
</protein>
<dbReference type="InParanoid" id="A0A317XUE8"/>
<dbReference type="PANTHER" id="PTHR32208:SF96">
    <property type="entry name" value="GLYOXAL OXIDASE"/>
    <property type="match status" value="1"/>
</dbReference>
<reference evidence="6 7" key="1">
    <citation type="journal article" date="2018" name="Mol. Biol. Evol.">
        <title>Broad Genomic Sampling Reveals a Smut Pathogenic Ancestry of the Fungal Clade Ustilaginomycotina.</title>
        <authorList>
            <person name="Kijpornyongpan T."/>
            <person name="Mondo S.J."/>
            <person name="Barry K."/>
            <person name="Sandor L."/>
            <person name="Lee J."/>
            <person name="Lipzen A."/>
            <person name="Pangilinan J."/>
            <person name="LaButti K."/>
            <person name="Hainaut M."/>
            <person name="Henrissat B."/>
            <person name="Grigoriev I.V."/>
            <person name="Spatafora J.W."/>
            <person name="Aime M.C."/>
        </authorList>
    </citation>
    <scope>NUCLEOTIDE SEQUENCE [LARGE SCALE GENOMIC DNA]</scope>
    <source>
        <strain evidence="6 7">MCA 3645</strain>
    </source>
</reference>
<feature type="signal peptide" evidence="3">
    <location>
        <begin position="1"/>
        <end position="22"/>
    </location>
</feature>
<evidence type="ECO:0000259" key="4">
    <source>
        <dbReference type="Pfam" id="PF07250"/>
    </source>
</evidence>
<evidence type="ECO:0000256" key="2">
    <source>
        <dbReference type="SAM" id="MobiDB-lite"/>
    </source>
</evidence>
<dbReference type="InterPro" id="IPR014756">
    <property type="entry name" value="Ig_E-set"/>
</dbReference>